<feature type="domain" description="DUF6377" evidence="3">
    <location>
        <begin position="257"/>
        <end position="504"/>
    </location>
</feature>
<evidence type="ECO:0000259" key="3">
    <source>
        <dbReference type="Pfam" id="PF19904"/>
    </source>
</evidence>
<evidence type="ECO:0000256" key="1">
    <source>
        <dbReference type="SAM" id="Coils"/>
    </source>
</evidence>
<keyword evidence="2" id="KW-0472">Membrane</keyword>
<keyword evidence="5" id="KW-1185">Reference proteome</keyword>
<sequence>MMLLYYALTFLSFTSAVDPNTTTDVDSLYTALDEAMLNRKDYDWLKEKKISNYKLLMASDLSPENRYEINNKIIAEYHSYNFDSTLKYLENNLSIGQELNNQHLILASSISMARKLINSGREMEAFNIIDSIDRFDIPKELLYNYYRLHYDAYTRLHAQSTANVPKSHYQKLSRQYYDSLLLTTPVDSGPYLDIQELQYFKDGVFEKSLEINSIRMGQIDPKSDYYPQIMFYRAKLLRQLNQPELSEKYLIMTAIRDIELSRKNNAALSELAIILYYKNQLDRANRYINFTMEDARFYNSKFRFLHLSESLPIINEAYQQLIRDQKNNLRIFSLVSTCLALMLLIALVFIFIHIKKLSVTRNELKQAYATLKNSNLELSKTNTSLTQTNHIKEQYIGHFLEICSKYIEKLDNYRKMVHKDLANKRIAELFELTKSNRLIENEQKEFYRTFDQSFLAIYPSFVAEINNLLKPTEQIELKGDELLNTELRILALTRLGITDSAKIARLLRYSVNTIYNYRAQIKNRTKGDRELFDQQILEI</sequence>
<dbReference type="InterPro" id="IPR045957">
    <property type="entry name" value="DUF6377"/>
</dbReference>
<evidence type="ECO:0000313" key="5">
    <source>
        <dbReference type="Proteomes" id="UP001062165"/>
    </source>
</evidence>
<keyword evidence="2" id="KW-1133">Transmembrane helix</keyword>
<keyword evidence="1" id="KW-0175">Coiled coil</keyword>
<dbReference type="RefSeq" id="WP_263050888.1">
    <property type="nucleotide sequence ID" value="NZ_CP106735.1"/>
</dbReference>
<protein>
    <submittedName>
        <fullName evidence="4">DUF6377 domain-containing protein</fullName>
    </submittedName>
</protein>
<dbReference type="Pfam" id="PF19904">
    <property type="entry name" value="DUF6377"/>
    <property type="match status" value="1"/>
</dbReference>
<proteinExistence type="predicted"/>
<evidence type="ECO:0000313" key="4">
    <source>
        <dbReference type="EMBL" id="UXX79145.1"/>
    </source>
</evidence>
<reference evidence="4" key="1">
    <citation type="submission" date="2022-10" db="EMBL/GenBank/DDBJ databases">
        <title>Comparative genomics and taxonomic characterization of three novel marine species of genus Reichenbachiella exhibiting antioxidant and polysaccharide degradation activities.</title>
        <authorList>
            <person name="Muhammad N."/>
            <person name="Lee Y.-J."/>
            <person name="Ko J."/>
            <person name="Kim S.-G."/>
        </authorList>
    </citation>
    <scope>NUCLEOTIDE SEQUENCE</scope>
    <source>
        <strain evidence="4">Wsw4-B4</strain>
    </source>
</reference>
<organism evidence="4 5">
    <name type="scientific">Reichenbachiella carrageenanivorans</name>
    <dbReference type="NCBI Taxonomy" id="2979869"/>
    <lineage>
        <taxon>Bacteria</taxon>
        <taxon>Pseudomonadati</taxon>
        <taxon>Bacteroidota</taxon>
        <taxon>Cytophagia</taxon>
        <taxon>Cytophagales</taxon>
        <taxon>Reichenbachiellaceae</taxon>
        <taxon>Reichenbachiella</taxon>
    </lineage>
</organism>
<evidence type="ECO:0000256" key="2">
    <source>
        <dbReference type="SAM" id="Phobius"/>
    </source>
</evidence>
<dbReference type="EMBL" id="CP106735">
    <property type="protein sequence ID" value="UXX79145.1"/>
    <property type="molecule type" value="Genomic_DNA"/>
</dbReference>
<gene>
    <name evidence="4" type="ORF">N7E81_17465</name>
</gene>
<accession>A0ABY6D5M1</accession>
<keyword evidence="2" id="KW-0812">Transmembrane</keyword>
<feature type="coiled-coil region" evidence="1">
    <location>
        <begin position="354"/>
        <end position="381"/>
    </location>
</feature>
<feature type="transmembrane region" description="Helical" evidence="2">
    <location>
        <begin position="331"/>
        <end position="352"/>
    </location>
</feature>
<name>A0ABY6D5M1_9BACT</name>
<dbReference type="Proteomes" id="UP001062165">
    <property type="component" value="Chromosome"/>
</dbReference>